<evidence type="ECO:0000313" key="3">
    <source>
        <dbReference type="Proteomes" id="UP000229098"/>
    </source>
</evidence>
<keyword evidence="1" id="KW-0472">Membrane</keyword>
<name>A0A2M8KW47_9BACT</name>
<sequence>MNKGFIQSIIIIILLLVIISLLGVSLTSVFNDKTLQENFKFVSNGINIFWNSYGKEYATTFWNLIKNTLGNLKEHSNQTATSTSSDG</sequence>
<reference evidence="3" key="1">
    <citation type="submission" date="2017-09" db="EMBL/GenBank/DDBJ databases">
        <title>Depth-based differentiation of microbial function through sediment-hosted aquifers and enrichment of novel symbionts in the deep terrestrial subsurface.</title>
        <authorList>
            <person name="Probst A.J."/>
            <person name="Ladd B."/>
            <person name="Jarett J.K."/>
            <person name="Geller-Mcgrath D.E."/>
            <person name="Sieber C.M.K."/>
            <person name="Emerson J.B."/>
            <person name="Anantharaman K."/>
            <person name="Thomas B.C."/>
            <person name="Malmstrom R."/>
            <person name="Stieglmeier M."/>
            <person name="Klingl A."/>
            <person name="Woyke T."/>
            <person name="Ryan C.M."/>
            <person name="Banfield J.F."/>
        </authorList>
    </citation>
    <scope>NUCLEOTIDE SEQUENCE [LARGE SCALE GENOMIC DNA]</scope>
</reference>
<feature type="transmembrane region" description="Helical" evidence="1">
    <location>
        <begin position="6"/>
        <end position="30"/>
    </location>
</feature>
<protein>
    <submittedName>
        <fullName evidence="2">Uncharacterized protein</fullName>
    </submittedName>
</protein>
<dbReference type="Proteomes" id="UP000229098">
    <property type="component" value="Unassembled WGS sequence"/>
</dbReference>
<organism evidence="2 3">
    <name type="scientific">Candidatus Ryanbacteria bacterium CG10_big_fil_rev_8_21_14_0_10_43_42</name>
    <dbReference type="NCBI Taxonomy" id="1974864"/>
    <lineage>
        <taxon>Bacteria</taxon>
        <taxon>Candidatus Ryaniibacteriota</taxon>
    </lineage>
</organism>
<keyword evidence="1" id="KW-0812">Transmembrane</keyword>
<comment type="caution">
    <text evidence="2">The sequence shown here is derived from an EMBL/GenBank/DDBJ whole genome shotgun (WGS) entry which is preliminary data.</text>
</comment>
<evidence type="ECO:0000313" key="2">
    <source>
        <dbReference type="EMBL" id="PJE64137.1"/>
    </source>
</evidence>
<evidence type="ECO:0000256" key="1">
    <source>
        <dbReference type="SAM" id="Phobius"/>
    </source>
</evidence>
<accession>A0A2M8KW47</accession>
<dbReference type="AlphaFoldDB" id="A0A2M8KW47"/>
<keyword evidence="1" id="KW-1133">Transmembrane helix</keyword>
<gene>
    <name evidence="2" type="ORF">COU90_04680</name>
</gene>
<dbReference type="EMBL" id="PFEF01000010">
    <property type="protein sequence ID" value="PJE64137.1"/>
    <property type="molecule type" value="Genomic_DNA"/>
</dbReference>
<proteinExistence type="predicted"/>